<gene>
    <name evidence="2" type="ORF">SAMN04487905_112122</name>
</gene>
<dbReference type="PIRSF" id="PIRSF038896">
    <property type="entry name" value="NAPE-PLD"/>
    <property type="match status" value="1"/>
</dbReference>
<dbReference type="STRING" id="405564.SAMN04487905_112122"/>
<dbReference type="InterPro" id="IPR001279">
    <property type="entry name" value="Metallo-B-lactamas"/>
</dbReference>
<dbReference type="AlphaFoldDB" id="A0A1H0WI60"/>
<dbReference type="RefSeq" id="WP_092603944.1">
    <property type="nucleotide sequence ID" value="NZ_FNJR01000012.1"/>
</dbReference>
<evidence type="ECO:0000313" key="2">
    <source>
        <dbReference type="EMBL" id="SDP90298.1"/>
    </source>
</evidence>
<dbReference type="OrthoDB" id="9805728at2"/>
<sequence>MAIRFPRGTTFTDRLVGPLPRFGDVLRFMWTYEVPRRSELDPLLVPVSHAPLPAIGPRQAALTWIGHATYLLRVAGTGVVIDPVWSRRIPGVPRRLSEPGLEFARLPPVDVVLISHDHYDHLDAPTIERFPRDVAVLVPLGLGSWFTARGFTAVTEFDWWESARIGALRFDFVPARHWSRRGPTDFCRSLWGGWLVTAPNGLRFYHAGDTGYGRHFERIGRAYPDIDVAMLPIGAYHPTRVMRPVHLTPEDAVTAALDLGASRLASMHWATFPLTREPVLQPLERLRVAWFRAGGTSERLWDMAVGETRTLRS</sequence>
<reference evidence="3" key="1">
    <citation type="submission" date="2016-10" db="EMBL/GenBank/DDBJ databases">
        <authorList>
            <person name="Varghese N."/>
            <person name="Submissions S."/>
        </authorList>
    </citation>
    <scope>NUCLEOTIDE SEQUENCE [LARGE SCALE GENOMIC DNA]</scope>
    <source>
        <strain evidence="3">DSM 46732</strain>
    </source>
</reference>
<accession>A0A1H0WI60</accession>
<organism evidence="2 3">
    <name type="scientific">Actinopolyspora xinjiangensis</name>
    <dbReference type="NCBI Taxonomy" id="405564"/>
    <lineage>
        <taxon>Bacteria</taxon>
        <taxon>Bacillati</taxon>
        <taxon>Actinomycetota</taxon>
        <taxon>Actinomycetes</taxon>
        <taxon>Actinopolysporales</taxon>
        <taxon>Actinopolysporaceae</taxon>
        <taxon>Actinopolyspora</taxon>
    </lineage>
</organism>
<evidence type="ECO:0000313" key="3">
    <source>
        <dbReference type="Proteomes" id="UP000199497"/>
    </source>
</evidence>
<proteinExistence type="predicted"/>
<dbReference type="Pfam" id="PF12706">
    <property type="entry name" value="Lactamase_B_2"/>
    <property type="match status" value="1"/>
</dbReference>
<feature type="domain" description="Metallo-beta-lactamase" evidence="1">
    <location>
        <begin position="79"/>
        <end position="269"/>
    </location>
</feature>
<dbReference type="GO" id="GO:0005737">
    <property type="term" value="C:cytoplasm"/>
    <property type="evidence" value="ECO:0007669"/>
    <property type="project" value="TreeGrafter"/>
</dbReference>
<dbReference type="InterPro" id="IPR024884">
    <property type="entry name" value="NAPE-PLD"/>
</dbReference>
<dbReference type="Proteomes" id="UP000199497">
    <property type="component" value="Unassembled WGS sequence"/>
</dbReference>
<protein>
    <submittedName>
        <fullName evidence="2">L-ascorbate metabolism protein UlaG, beta-lactamase superfamily</fullName>
    </submittedName>
</protein>
<dbReference type="GO" id="GO:0070290">
    <property type="term" value="F:N-acylphosphatidylethanolamine-specific phospholipase D activity"/>
    <property type="evidence" value="ECO:0007669"/>
    <property type="project" value="InterPro"/>
</dbReference>
<dbReference type="PANTHER" id="PTHR15032">
    <property type="entry name" value="N-ACYL-PHOSPHATIDYLETHANOLAMINE-HYDROLYZING PHOSPHOLIPASE D"/>
    <property type="match status" value="1"/>
</dbReference>
<dbReference type="PANTHER" id="PTHR15032:SF36">
    <property type="entry name" value="METALLO-BETA-LACTAMASE DOMAIN-CONTAINING PROTEIN"/>
    <property type="match status" value="1"/>
</dbReference>
<dbReference type="Gene3D" id="3.60.15.10">
    <property type="entry name" value="Ribonuclease Z/Hydroxyacylglutathione hydrolase-like"/>
    <property type="match status" value="1"/>
</dbReference>
<dbReference type="InterPro" id="IPR036866">
    <property type="entry name" value="RibonucZ/Hydroxyglut_hydro"/>
</dbReference>
<keyword evidence="3" id="KW-1185">Reference proteome</keyword>
<name>A0A1H0WI60_9ACTN</name>
<dbReference type="EMBL" id="FNJR01000012">
    <property type="protein sequence ID" value="SDP90298.1"/>
    <property type="molecule type" value="Genomic_DNA"/>
</dbReference>
<dbReference type="SUPFAM" id="SSF56281">
    <property type="entry name" value="Metallo-hydrolase/oxidoreductase"/>
    <property type="match status" value="1"/>
</dbReference>
<evidence type="ECO:0000259" key="1">
    <source>
        <dbReference type="Pfam" id="PF12706"/>
    </source>
</evidence>
<dbReference type="GO" id="GO:0008270">
    <property type="term" value="F:zinc ion binding"/>
    <property type="evidence" value="ECO:0007669"/>
    <property type="project" value="InterPro"/>
</dbReference>